<dbReference type="Proteomes" id="UP000675409">
    <property type="component" value="Unassembled WGS sequence"/>
</dbReference>
<accession>A0ABS1LRB0</accession>
<dbReference type="InterPro" id="IPR004805">
    <property type="entry name" value="DnaE2/DnaE/PolC"/>
</dbReference>
<dbReference type="EMBL" id="JABBYC010000081">
    <property type="protein sequence ID" value="MBL0888775.1"/>
    <property type="molecule type" value="Genomic_DNA"/>
</dbReference>
<comment type="similarity">
    <text evidence="1">Belongs to the DNA polymerase type-C family. DnaE2 subfamily.</text>
</comment>
<evidence type="ECO:0000256" key="2">
    <source>
        <dbReference type="ARBA" id="ARBA00017273"/>
    </source>
</evidence>
<evidence type="ECO:0000256" key="1">
    <source>
        <dbReference type="ARBA" id="ARBA00007391"/>
    </source>
</evidence>
<dbReference type="PANTHER" id="PTHR32294:SF4">
    <property type="entry name" value="ERROR-PRONE DNA POLYMERASE"/>
    <property type="match status" value="1"/>
</dbReference>
<dbReference type="Pfam" id="PF01336">
    <property type="entry name" value="tRNA_anti-codon"/>
    <property type="match status" value="1"/>
</dbReference>
<keyword evidence="5" id="KW-1185">Reference proteome</keyword>
<sequence>IFSFNLNLLQSIYTQVIFLIPYRRQRQMCIRDRPGMAETEVVQADAWATGVTPDSYPTQYVREGLSAAGVCTVAQVVATEPGRRVAVGGVVTHRQRPGTAGGVTFLSLEDETGLLNVICTAGLWRRFRKVARSARAMVVRGRVESADGAVNLLAEHLAPLSLTTAGPSRDFR</sequence>
<proteinExistence type="inferred from homology"/>
<feature type="domain" description="OB" evidence="3">
    <location>
        <begin position="85"/>
        <end position="159"/>
    </location>
</feature>
<dbReference type="InterPro" id="IPR012340">
    <property type="entry name" value="NA-bd_OB-fold"/>
</dbReference>
<reference evidence="4 5" key="1">
    <citation type="journal article" date="2021" name="Arch. Microbiol.">
        <title>Myceligenerans indicum sp. nov., an actinobacterium isolated from mangrove sediment of Sundarbans, India.</title>
        <authorList>
            <person name="Asha K."/>
            <person name="Bhadury P."/>
        </authorList>
    </citation>
    <scope>NUCLEOTIDE SEQUENCE [LARGE SCALE GENOMIC DNA]</scope>
    <source>
        <strain evidence="4 5">I2</strain>
    </source>
</reference>
<evidence type="ECO:0000313" key="5">
    <source>
        <dbReference type="Proteomes" id="UP000675409"/>
    </source>
</evidence>
<dbReference type="InterPro" id="IPR004365">
    <property type="entry name" value="NA-bd_OB_tRNA"/>
</dbReference>
<evidence type="ECO:0000259" key="3">
    <source>
        <dbReference type="Pfam" id="PF01336"/>
    </source>
</evidence>
<comment type="caution">
    <text evidence="4">The sequence shown here is derived from an EMBL/GenBank/DDBJ whole genome shotgun (WGS) entry which is preliminary data.</text>
</comment>
<name>A0ABS1LRB0_9MICO</name>
<dbReference type="Gene3D" id="2.40.50.140">
    <property type="entry name" value="Nucleic acid-binding proteins"/>
    <property type="match status" value="1"/>
</dbReference>
<protein>
    <recommendedName>
        <fullName evidence="2">Error-prone DNA polymerase</fullName>
    </recommendedName>
</protein>
<dbReference type="CDD" id="cd04485">
    <property type="entry name" value="DnaE_OBF"/>
    <property type="match status" value="1"/>
</dbReference>
<organism evidence="4 5">
    <name type="scientific">Myceligenerans indicum</name>
    <dbReference type="NCBI Taxonomy" id="2593663"/>
    <lineage>
        <taxon>Bacteria</taxon>
        <taxon>Bacillati</taxon>
        <taxon>Actinomycetota</taxon>
        <taxon>Actinomycetes</taxon>
        <taxon>Micrococcales</taxon>
        <taxon>Promicromonosporaceae</taxon>
        <taxon>Myceligenerans</taxon>
    </lineage>
</organism>
<gene>
    <name evidence="4" type="ORF">HGK34_21270</name>
</gene>
<evidence type="ECO:0000313" key="4">
    <source>
        <dbReference type="EMBL" id="MBL0888775.1"/>
    </source>
</evidence>
<dbReference type="PANTHER" id="PTHR32294">
    <property type="entry name" value="DNA POLYMERASE III SUBUNIT ALPHA"/>
    <property type="match status" value="1"/>
</dbReference>
<feature type="non-terminal residue" evidence="4">
    <location>
        <position position="1"/>
    </location>
</feature>